<feature type="domain" description="Dyp-type peroxidase C-terminal" evidence="9">
    <location>
        <begin position="278"/>
        <end position="447"/>
    </location>
</feature>
<feature type="domain" description="DyP dimeric alpha+beta barrel" evidence="10">
    <location>
        <begin position="27"/>
        <end position="192"/>
    </location>
</feature>
<evidence type="ECO:0000256" key="5">
    <source>
        <dbReference type="ARBA" id="ARBA00022729"/>
    </source>
</evidence>
<dbReference type="Pfam" id="PF21105">
    <property type="entry name" value="DyP_N"/>
    <property type="match status" value="1"/>
</dbReference>
<evidence type="ECO:0000256" key="6">
    <source>
        <dbReference type="ARBA" id="ARBA00023002"/>
    </source>
</evidence>
<proteinExistence type="inferred from homology"/>
<keyword evidence="7" id="KW-0408">Iron</keyword>
<evidence type="ECO:0000259" key="10">
    <source>
        <dbReference type="Pfam" id="PF21105"/>
    </source>
</evidence>
<evidence type="ECO:0000259" key="9">
    <source>
        <dbReference type="Pfam" id="PF20628"/>
    </source>
</evidence>
<dbReference type="SUPFAM" id="SSF54909">
    <property type="entry name" value="Dimeric alpha+beta barrel"/>
    <property type="match status" value="1"/>
</dbReference>
<dbReference type="GO" id="GO:0046872">
    <property type="term" value="F:metal ion binding"/>
    <property type="evidence" value="ECO:0007669"/>
    <property type="project" value="UniProtKB-KW"/>
</dbReference>
<keyword evidence="6" id="KW-0560">Oxidoreductase</keyword>
<dbReference type="Proteomes" id="UP001302126">
    <property type="component" value="Unassembled WGS sequence"/>
</dbReference>
<organism evidence="11 12">
    <name type="scientific">Podospora australis</name>
    <dbReference type="NCBI Taxonomy" id="1536484"/>
    <lineage>
        <taxon>Eukaryota</taxon>
        <taxon>Fungi</taxon>
        <taxon>Dikarya</taxon>
        <taxon>Ascomycota</taxon>
        <taxon>Pezizomycotina</taxon>
        <taxon>Sordariomycetes</taxon>
        <taxon>Sordariomycetidae</taxon>
        <taxon>Sordariales</taxon>
        <taxon>Podosporaceae</taxon>
        <taxon>Podospora</taxon>
    </lineage>
</organism>
<protein>
    <submittedName>
        <fullName evidence="11">Dyp-type peroxidase</fullName>
    </submittedName>
</protein>
<comment type="caution">
    <text evidence="11">The sequence shown here is derived from an EMBL/GenBank/DDBJ whole genome shotgun (WGS) entry which is preliminary data.</text>
</comment>
<dbReference type="InterPro" id="IPR049509">
    <property type="entry name" value="DyP_N"/>
</dbReference>
<evidence type="ECO:0000256" key="8">
    <source>
        <dbReference type="ARBA" id="ARBA00025737"/>
    </source>
</evidence>
<dbReference type="PROSITE" id="PS51404">
    <property type="entry name" value="DYP_PEROXIDASE"/>
    <property type="match status" value="1"/>
</dbReference>
<keyword evidence="4" id="KW-0479">Metal-binding</keyword>
<dbReference type="PANTHER" id="PTHR30521">
    <property type="entry name" value="DEFERROCHELATASE/PEROXIDASE"/>
    <property type="match status" value="1"/>
</dbReference>
<evidence type="ECO:0000256" key="2">
    <source>
        <dbReference type="ARBA" id="ARBA00022559"/>
    </source>
</evidence>
<dbReference type="InterPro" id="IPR048328">
    <property type="entry name" value="Dyp_perox_C"/>
</dbReference>
<sequence length="518" mass="57118">MSTVLLPPLIPPTTPSTGAPRLEKLEDIQGDVWSKGFPKSYETYYLFQIKRPAEFAGCLNKMITNKPHLIPNLNMVKDKRDEINYERQLAKEHQDKPKRLPIANALIAFTYKGLEAIQSGRQSHDDLWLDDIKATDPAFCRGMRSDGPALNDPTTKLNPLFSDPNVIHGLLKVAGSSKETVEERLKEIQLDLQRGTVITDVPGGFEGRLDGATRGGKNRGKEHFGFQDGISQPLMNGLDDIPPPDPGAALATSTMETDPKFLITTKDTRSQDTNGVTRPDWMYQGSFLVFRKLVQNVKAYNDLVQNNFKKYGCQTADHMGAKLMGRWPSGAPIALPAYHTSDAPPTDRCKVKKMNSFLYEKVDDSSAPHGCPLAAHIRKTNPRRADEKDSNSGDPGLLFTKIIRGGIPYGPDYTPGEPAGTERGLLFACYQGNIEDGFRHMQMIWCNNDSFPKGGSGFDPIVGQAKRPEDLKTLITADGTEQVPINPPLVTFRGGEYFFVPSIPALKGALTVNSAPLH</sequence>
<dbReference type="AlphaFoldDB" id="A0AAN6WJ31"/>
<dbReference type="InterPro" id="IPR006314">
    <property type="entry name" value="Dyp_peroxidase"/>
</dbReference>
<reference evidence="11" key="1">
    <citation type="journal article" date="2023" name="Mol. Phylogenet. Evol.">
        <title>Genome-scale phylogeny and comparative genomics of the fungal order Sordariales.</title>
        <authorList>
            <person name="Hensen N."/>
            <person name="Bonometti L."/>
            <person name="Westerberg I."/>
            <person name="Brannstrom I.O."/>
            <person name="Guillou S."/>
            <person name="Cros-Aarteil S."/>
            <person name="Calhoun S."/>
            <person name="Haridas S."/>
            <person name="Kuo A."/>
            <person name="Mondo S."/>
            <person name="Pangilinan J."/>
            <person name="Riley R."/>
            <person name="LaButti K."/>
            <person name="Andreopoulos B."/>
            <person name="Lipzen A."/>
            <person name="Chen C."/>
            <person name="Yan M."/>
            <person name="Daum C."/>
            <person name="Ng V."/>
            <person name="Clum A."/>
            <person name="Steindorff A."/>
            <person name="Ohm R.A."/>
            <person name="Martin F."/>
            <person name="Silar P."/>
            <person name="Natvig D.O."/>
            <person name="Lalanne C."/>
            <person name="Gautier V."/>
            <person name="Ament-Velasquez S.L."/>
            <person name="Kruys A."/>
            <person name="Hutchinson M.I."/>
            <person name="Powell A.J."/>
            <person name="Barry K."/>
            <person name="Miller A.N."/>
            <person name="Grigoriev I.V."/>
            <person name="Debuchy R."/>
            <person name="Gladieux P."/>
            <person name="Hiltunen Thoren M."/>
            <person name="Johannesson H."/>
        </authorList>
    </citation>
    <scope>NUCLEOTIDE SEQUENCE</scope>
    <source>
        <strain evidence="11">PSN309</strain>
    </source>
</reference>
<name>A0AAN6WJ31_9PEZI</name>
<evidence type="ECO:0000256" key="3">
    <source>
        <dbReference type="ARBA" id="ARBA00022617"/>
    </source>
</evidence>
<comment type="similarity">
    <text evidence="8">Belongs to the DyP-type peroxidase family.</text>
</comment>
<accession>A0AAN6WJ31</accession>
<dbReference type="InterPro" id="IPR011008">
    <property type="entry name" value="Dimeric_a/b-barrel"/>
</dbReference>
<dbReference type="Pfam" id="PF20628">
    <property type="entry name" value="Dyp_perox_C"/>
    <property type="match status" value="1"/>
</dbReference>
<evidence type="ECO:0000256" key="4">
    <source>
        <dbReference type="ARBA" id="ARBA00022723"/>
    </source>
</evidence>
<evidence type="ECO:0000256" key="1">
    <source>
        <dbReference type="ARBA" id="ARBA00001970"/>
    </source>
</evidence>
<keyword evidence="12" id="KW-1185">Reference proteome</keyword>
<gene>
    <name evidence="11" type="ORF">QBC35DRAFT_178960</name>
</gene>
<dbReference type="PANTHER" id="PTHR30521:SF4">
    <property type="entry name" value="DEFERROCHELATASE"/>
    <property type="match status" value="1"/>
</dbReference>
<comment type="cofactor">
    <cofactor evidence="1">
        <name>heme b</name>
        <dbReference type="ChEBI" id="CHEBI:60344"/>
    </cofactor>
</comment>
<dbReference type="EMBL" id="MU864677">
    <property type="protein sequence ID" value="KAK4182345.1"/>
    <property type="molecule type" value="Genomic_DNA"/>
</dbReference>
<evidence type="ECO:0000313" key="12">
    <source>
        <dbReference type="Proteomes" id="UP001302126"/>
    </source>
</evidence>
<dbReference type="GO" id="GO:0004601">
    <property type="term" value="F:peroxidase activity"/>
    <property type="evidence" value="ECO:0007669"/>
    <property type="project" value="UniProtKB-KW"/>
</dbReference>
<dbReference type="NCBIfam" id="TIGR01413">
    <property type="entry name" value="Dyp_perox_fam"/>
    <property type="match status" value="1"/>
</dbReference>
<reference evidence="11" key="2">
    <citation type="submission" date="2023-05" db="EMBL/GenBank/DDBJ databases">
        <authorList>
            <consortium name="Lawrence Berkeley National Laboratory"/>
            <person name="Steindorff A."/>
            <person name="Hensen N."/>
            <person name="Bonometti L."/>
            <person name="Westerberg I."/>
            <person name="Brannstrom I.O."/>
            <person name="Guillou S."/>
            <person name="Cros-Aarteil S."/>
            <person name="Calhoun S."/>
            <person name="Haridas S."/>
            <person name="Kuo A."/>
            <person name="Mondo S."/>
            <person name="Pangilinan J."/>
            <person name="Riley R."/>
            <person name="Labutti K."/>
            <person name="Andreopoulos B."/>
            <person name="Lipzen A."/>
            <person name="Chen C."/>
            <person name="Yanf M."/>
            <person name="Daum C."/>
            <person name="Ng V."/>
            <person name="Clum A."/>
            <person name="Ohm R."/>
            <person name="Martin F."/>
            <person name="Silar P."/>
            <person name="Natvig D."/>
            <person name="Lalanne C."/>
            <person name="Gautier V."/>
            <person name="Ament-Velasquez S.L."/>
            <person name="Kruys A."/>
            <person name="Hutchinson M.I."/>
            <person name="Powell A.J."/>
            <person name="Barry K."/>
            <person name="Miller A.N."/>
            <person name="Grigoriev I.V."/>
            <person name="Debuchy R."/>
            <person name="Gladieux P."/>
            <person name="Thoren M.H."/>
            <person name="Johannesson H."/>
        </authorList>
    </citation>
    <scope>NUCLEOTIDE SEQUENCE</scope>
    <source>
        <strain evidence="11">PSN309</strain>
    </source>
</reference>
<dbReference type="GO" id="GO:0020037">
    <property type="term" value="F:heme binding"/>
    <property type="evidence" value="ECO:0007669"/>
    <property type="project" value="InterPro"/>
</dbReference>
<keyword evidence="2 11" id="KW-0575">Peroxidase</keyword>
<keyword evidence="5" id="KW-0732">Signal</keyword>
<evidence type="ECO:0000256" key="7">
    <source>
        <dbReference type="ARBA" id="ARBA00023004"/>
    </source>
</evidence>
<evidence type="ECO:0000313" key="11">
    <source>
        <dbReference type="EMBL" id="KAK4182345.1"/>
    </source>
</evidence>
<keyword evidence="3" id="KW-0349">Heme</keyword>
<dbReference type="GO" id="GO:0005829">
    <property type="term" value="C:cytosol"/>
    <property type="evidence" value="ECO:0007669"/>
    <property type="project" value="TreeGrafter"/>
</dbReference>